<dbReference type="AlphaFoldDB" id="A0A914BKL5"/>
<organism evidence="7 8">
    <name type="scientific">Patiria miniata</name>
    <name type="common">Bat star</name>
    <name type="synonym">Asterina miniata</name>
    <dbReference type="NCBI Taxonomy" id="46514"/>
    <lineage>
        <taxon>Eukaryota</taxon>
        <taxon>Metazoa</taxon>
        <taxon>Echinodermata</taxon>
        <taxon>Eleutherozoa</taxon>
        <taxon>Asterozoa</taxon>
        <taxon>Asteroidea</taxon>
        <taxon>Valvatacea</taxon>
        <taxon>Valvatida</taxon>
        <taxon>Asterinidae</taxon>
        <taxon>Patiria</taxon>
    </lineage>
</organism>
<dbReference type="EnsemblMetazoa" id="XM_038220721.1">
    <property type="protein sequence ID" value="XP_038076649.1"/>
    <property type="gene ID" value="LOC119744661"/>
</dbReference>
<protein>
    <recommendedName>
        <fullName evidence="6">Peptidase S8/S53 domain-containing protein</fullName>
    </recommendedName>
</protein>
<keyword evidence="8" id="KW-1185">Reference proteome</keyword>
<evidence type="ECO:0000256" key="2">
    <source>
        <dbReference type="ARBA" id="ARBA00022670"/>
    </source>
</evidence>
<dbReference type="Gene3D" id="3.40.50.200">
    <property type="entry name" value="Peptidase S8/S53 domain"/>
    <property type="match status" value="1"/>
</dbReference>
<dbReference type="SUPFAM" id="SSF52743">
    <property type="entry name" value="Subtilisin-like"/>
    <property type="match status" value="1"/>
</dbReference>
<dbReference type="GO" id="GO:0005615">
    <property type="term" value="C:extracellular space"/>
    <property type="evidence" value="ECO:0007669"/>
    <property type="project" value="TreeGrafter"/>
</dbReference>
<dbReference type="OrthoDB" id="10352316at2759"/>
<name>A0A914BKL5_PATMI</name>
<sequence length="432" mass="46065">MPTSSPQLSADTMQVHYLIVLMLGTLACGKLAPFHRSKDPVPSQYLVRIEDAGEDTMNDFRLDLVAENDRNEQEGTGFGHIKVKGEIDGTNLKLFHLELDYKSLELVRKHPSVLYVEEETRMRMAAPVQSDVSNMFARQDGEDTADGYYGLDRINQIDTALDGNMTFDGDGFGVNIYVVDASIALLHKELECRARMVTDVLDQPGEDCAQRDGTTIASVAAGKGVGVAKAATVLGIKVTDCDNELNEMNFVEGIQWVIDHGRTPCVALLGHACAEATSVDLVAEALTQSLYSSPNEGCVVVTAAGTVSEDGGNACTMSPGRTHSVINVAETNAADGKTSSSFYGPCVDIFAPGAKIKTAIRQQTVDGDDDYTLSYGTAISAAFVAGVAAVHLGNDVPTSDVKERILTDATPCVVGDEGRGSPDRMLYVAPGE</sequence>
<dbReference type="GO" id="GO:0004252">
    <property type="term" value="F:serine-type endopeptidase activity"/>
    <property type="evidence" value="ECO:0007669"/>
    <property type="project" value="InterPro"/>
</dbReference>
<dbReference type="InterPro" id="IPR000209">
    <property type="entry name" value="Peptidase_S8/S53_dom"/>
</dbReference>
<evidence type="ECO:0000259" key="6">
    <source>
        <dbReference type="Pfam" id="PF00082"/>
    </source>
</evidence>
<keyword evidence="2" id="KW-0645">Protease</keyword>
<evidence type="ECO:0000256" key="4">
    <source>
        <dbReference type="ARBA" id="ARBA00022825"/>
    </source>
</evidence>
<reference evidence="7" key="1">
    <citation type="submission" date="2022-11" db="UniProtKB">
        <authorList>
            <consortium name="EnsemblMetazoa"/>
        </authorList>
    </citation>
    <scope>IDENTIFICATION</scope>
</reference>
<dbReference type="InterPro" id="IPR036852">
    <property type="entry name" value="Peptidase_S8/S53_dom_sf"/>
</dbReference>
<dbReference type="GeneID" id="119744661"/>
<dbReference type="PROSITE" id="PS51892">
    <property type="entry name" value="SUBTILASE"/>
    <property type="match status" value="1"/>
</dbReference>
<dbReference type="Pfam" id="PF00082">
    <property type="entry name" value="Peptidase_S8"/>
    <property type="match status" value="1"/>
</dbReference>
<dbReference type="GO" id="GO:0006508">
    <property type="term" value="P:proteolysis"/>
    <property type="evidence" value="ECO:0007669"/>
    <property type="project" value="UniProtKB-KW"/>
</dbReference>
<evidence type="ECO:0000256" key="1">
    <source>
        <dbReference type="ARBA" id="ARBA00011073"/>
    </source>
</evidence>
<feature type="domain" description="Peptidase S8/S53" evidence="6">
    <location>
        <begin position="213"/>
        <end position="409"/>
    </location>
</feature>
<comment type="caution">
    <text evidence="5">Lacks conserved residue(s) required for the propagation of feature annotation.</text>
</comment>
<dbReference type="OMA" id="PNEGCVV"/>
<dbReference type="RefSeq" id="XP_038076649.1">
    <property type="nucleotide sequence ID" value="XM_038220721.1"/>
</dbReference>
<keyword evidence="4" id="KW-0720">Serine protease</keyword>
<dbReference type="InterPro" id="IPR050131">
    <property type="entry name" value="Peptidase_S8_subtilisin-like"/>
</dbReference>
<dbReference type="PANTHER" id="PTHR43806">
    <property type="entry name" value="PEPTIDASE S8"/>
    <property type="match status" value="1"/>
</dbReference>
<evidence type="ECO:0000313" key="8">
    <source>
        <dbReference type="Proteomes" id="UP000887568"/>
    </source>
</evidence>
<comment type="similarity">
    <text evidence="1 5">Belongs to the peptidase S8 family.</text>
</comment>
<evidence type="ECO:0000256" key="3">
    <source>
        <dbReference type="ARBA" id="ARBA00022801"/>
    </source>
</evidence>
<dbReference type="Proteomes" id="UP000887568">
    <property type="component" value="Unplaced"/>
</dbReference>
<dbReference type="PANTHER" id="PTHR43806:SF11">
    <property type="entry name" value="CEREVISIN-RELATED"/>
    <property type="match status" value="1"/>
</dbReference>
<evidence type="ECO:0000313" key="7">
    <source>
        <dbReference type="EnsemblMetazoa" id="XP_038076649.1"/>
    </source>
</evidence>
<keyword evidence="3" id="KW-0378">Hydrolase</keyword>
<proteinExistence type="inferred from homology"/>
<accession>A0A914BKL5</accession>
<evidence type="ECO:0000256" key="5">
    <source>
        <dbReference type="PROSITE-ProRule" id="PRU01240"/>
    </source>
</evidence>